<comment type="caution">
    <text evidence="1">The sequence shown here is derived from an EMBL/GenBank/DDBJ whole genome shotgun (WGS) entry which is preliminary data.</text>
</comment>
<accession>A0AA39ZQT5</accession>
<protein>
    <submittedName>
        <fullName evidence="1">Uncharacterized protein</fullName>
    </submittedName>
</protein>
<reference evidence="1" key="1">
    <citation type="submission" date="2023-06" db="EMBL/GenBank/DDBJ databases">
        <title>Genome-scale phylogeny and comparative genomics of the fungal order Sordariales.</title>
        <authorList>
            <consortium name="Lawrence Berkeley National Laboratory"/>
            <person name="Hensen N."/>
            <person name="Bonometti L."/>
            <person name="Westerberg I."/>
            <person name="Brannstrom I.O."/>
            <person name="Guillou S."/>
            <person name="Cros-Aarteil S."/>
            <person name="Calhoun S."/>
            <person name="Haridas S."/>
            <person name="Kuo A."/>
            <person name="Mondo S."/>
            <person name="Pangilinan J."/>
            <person name="Riley R."/>
            <person name="LaButti K."/>
            <person name="Andreopoulos B."/>
            <person name="Lipzen A."/>
            <person name="Chen C."/>
            <person name="Yanf M."/>
            <person name="Daum C."/>
            <person name="Ng V."/>
            <person name="Clum A."/>
            <person name="Steindorff A."/>
            <person name="Ohm R."/>
            <person name="Martin F."/>
            <person name="Silar P."/>
            <person name="Natvig D."/>
            <person name="Lalanne C."/>
            <person name="Gautier V."/>
            <person name="Ament-velasquez S.L."/>
            <person name="Kruys A."/>
            <person name="Hutchinson M.I."/>
            <person name="Powell A.J."/>
            <person name="Barry K."/>
            <person name="Miller A.N."/>
            <person name="Grigoriev I.V."/>
            <person name="Debuchy R."/>
            <person name="Gladieux P."/>
            <person name="Thoren M.H."/>
            <person name="Johannesson H."/>
        </authorList>
    </citation>
    <scope>NUCLEOTIDE SEQUENCE</scope>
    <source>
        <strain evidence="1">SMH2392-1A</strain>
    </source>
</reference>
<keyword evidence="2" id="KW-1185">Reference proteome</keyword>
<dbReference type="Proteomes" id="UP001172101">
    <property type="component" value="Unassembled WGS sequence"/>
</dbReference>
<evidence type="ECO:0000313" key="1">
    <source>
        <dbReference type="EMBL" id="KAK0701957.1"/>
    </source>
</evidence>
<dbReference type="GeneID" id="85326508"/>
<gene>
    <name evidence="1" type="ORF">B0T26DRAFT_735400</name>
</gene>
<sequence length="56" mass="6016">MIAFNDWPSIYCRDAGVKHLAGVGVTRSGRPAGLPFWISMPAGLGCTKKVPCNPDR</sequence>
<dbReference type="AlphaFoldDB" id="A0AA39ZQT5"/>
<proteinExistence type="predicted"/>
<dbReference type="EMBL" id="JAUIRO010000009">
    <property type="protein sequence ID" value="KAK0701957.1"/>
    <property type="molecule type" value="Genomic_DNA"/>
</dbReference>
<name>A0AA39ZQT5_9PEZI</name>
<evidence type="ECO:0000313" key="2">
    <source>
        <dbReference type="Proteomes" id="UP001172101"/>
    </source>
</evidence>
<dbReference type="RefSeq" id="XP_060289621.1">
    <property type="nucleotide sequence ID" value="XM_060443238.1"/>
</dbReference>
<organism evidence="1 2">
    <name type="scientific">Lasiosphaeria miniovina</name>
    <dbReference type="NCBI Taxonomy" id="1954250"/>
    <lineage>
        <taxon>Eukaryota</taxon>
        <taxon>Fungi</taxon>
        <taxon>Dikarya</taxon>
        <taxon>Ascomycota</taxon>
        <taxon>Pezizomycotina</taxon>
        <taxon>Sordariomycetes</taxon>
        <taxon>Sordariomycetidae</taxon>
        <taxon>Sordariales</taxon>
        <taxon>Lasiosphaeriaceae</taxon>
        <taxon>Lasiosphaeria</taxon>
    </lineage>
</organism>